<dbReference type="EMBL" id="NMUL01000061">
    <property type="protein sequence ID" value="OXM60440.1"/>
    <property type="molecule type" value="Genomic_DNA"/>
</dbReference>
<accession>A0A229SNL6</accession>
<evidence type="ECO:0008006" key="4">
    <source>
        <dbReference type="Google" id="ProtNLM"/>
    </source>
</evidence>
<dbReference type="Proteomes" id="UP000215199">
    <property type="component" value="Unassembled WGS sequence"/>
</dbReference>
<reference evidence="3" key="1">
    <citation type="submission" date="2017-07" db="EMBL/GenBank/DDBJ databases">
        <title>Comparative genome mining reveals phylogenetic distribution patterns of secondary metabolites in Amycolatopsis.</title>
        <authorList>
            <person name="Adamek M."/>
            <person name="Alanjary M."/>
            <person name="Sales-Ortells H."/>
            <person name="Goodfellow M."/>
            <person name="Bull A.T."/>
            <person name="Kalinowski J."/>
            <person name="Ziemert N."/>
        </authorList>
    </citation>
    <scope>NUCLEOTIDE SEQUENCE [LARGE SCALE GENOMIC DNA]</scope>
    <source>
        <strain evidence="3">H5</strain>
    </source>
</reference>
<protein>
    <recommendedName>
        <fullName evidence="4">Secreted protein</fullName>
    </recommendedName>
</protein>
<sequence>MAKPFLVLAAATGLLIATLPTAASAVAGTAQTTRAADEQPPLVEDYSYPGADKILAEQGFKLITGDGHMLLADCPSTPGNDGFIRVRRNLKPIACFKVPAGQSGRLTMEIPEVTFVKGDDHTVKATLAGQSTAIDISKNEWTPIPGDKGSTLVTLVATP</sequence>
<name>A0A229SNL6_9PSEU</name>
<proteinExistence type="predicted"/>
<dbReference type="RefSeq" id="WP_093953284.1">
    <property type="nucleotide sequence ID" value="NZ_NMUL01000061.1"/>
</dbReference>
<comment type="caution">
    <text evidence="2">The sequence shown here is derived from an EMBL/GenBank/DDBJ whole genome shotgun (WGS) entry which is preliminary data.</text>
</comment>
<organism evidence="2 3">
    <name type="scientific">Amycolatopsis vastitatis</name>
    <dbReference type="NCBI Taxonomy" id="1905142"/>
    <lineage>
        <taxon>Bacteria</taxon>
        <taxon>Bacillati</taxon>
        <taxon>Actinomycetota</taxon>
        <taxon>Actinomycetes</taxon>
        <taxon>Pseudonocardiales</taxon>
        <taxon>Pseudonocardiaceae</taxon>
        <taxon>Amycolatopsis</taxon>
    </lineage>
</organism>
<keyword evidence="1" id="KW-0732">Signal</keyword>
<keyword evidence="3" id="KW-1185">Reference proteome</keyword>
<evidence type="ECO:0000313" key="2">
    <source>
        <dbReference type="EMBL" id="OXM60440.1"/>
    </source>
</evidence>
<evidence type="ECO:0000313" key="3">
    <source>
        <dbReference type="Proteomes" id="UP000215199"/>
    </source>
</evidence>
<evidence type="ECO:0000256" key="1">
    <source>
        <dbReference type="SAM" id="SignalP"/>
    </source>
</evidence>
<dbReference type="AlphaFoldDB" id="A0A229SNL6"/>
<feature type="chain" id="PRO_5012579071" description="Secreted protein" evidence="1">
    <location>
        <begin position="26"/>
        <end position="159"/>
    </location>
</feature>
<gene>
    <name evidence="2" type="ORF">CF165_42675</name>
</gene>
<feature type="signal peptide" evidence="1">
    <location>
        <begin position="1"/>
        <end position="25"/>
    </location>
</feature>
<dbReference type="OrthoDB" id="3373619at2"/>